<keyword evidence="6" id="KW-1185">Reference proteome</keyword>
<keyword evidence="3" id="KW-1133">Transmembrane helix</keyword>
<keyword evidence="3" id="KW-0472">Membrane</keyword>
<evidence type="ECO:0000313" key="6">
    <source>
        <dbReference type="Proteomes" id="UP000635387"/>
    </source>
</evidence>
<feature type="region of interest" description="Disordered" evidence="2">
    <location>
        <begin position="390"/>
        <end position="421"/>
    </location>
</feature>
<organism evidence="5 6">
    <name type="scientific">Amycolatopsis oliviviridis</name>
    <dbReference type="NCBI Taxonomy" id="1471590"/>
    <lineage>
        <taxon>Bacteria</taxon>
        <taxon>Bacillati</taxon>
        <taxon>Actinomycetota</taxon>
        <taxon>Actinomycetes</taxon>
        <taxon>Pseudonocardiales</taxon>
        <taxon>Pseudonocardiaceae</taxon>
        <taxon>Amycolatopsis</taxon>
    </lineage>
</organism>
<evidence type="ECO:0000256" key="1">
    <source>
        <dbReference type="ARBA" id="ARBA00006068"/>
    </source>
</evidence>
<feature type="transmembrane region" description="Helical" evidence="3">
    <location>
        <begin position="26"/>
        <end position="43"/>
    </location>
</feature>
<dbReference type="InterPro" id="IPR004474">
    <property type="entry name" value="LytR_CpsA_psr"/>
</dbReference>
<feature type="domain" description="Cell envelope-related transcriptional attenuator" evidence="4">
    <location>
        <begin position="116"/>
        <end position="283"/>
    </location>
</feature>
<evidence type="ECO:0000256" key="2">
    <source>
        <dbReference type="SAM" id="MobiDB-lite"/>
    </source>
</evidence>
<evidence type="ECO:0000256" key="3">
    <source>
        <dbReference type="SAM" id="Phobius"/>
    </source>
</evidence>
<evidence type="ECO:0000313" key="5">
    <source>
        <dbReference type="EMBL" id="GHH13085.1"/>
    </source>
</evidence>
<sequence>MRGIIHESGERVVLLTSRGRRIGGRVALGLVSMAVLGVTGYAWTQLSRLDAGIVTADVIAPSAQLPDGPVGEPLQVAQNILLVGIDSRTGPDGNPLPQNVLDALHAGDSEDGGDTTDTMIVVHIPAGGAAATAISIPRDSYVDIAGGFGKHKINSAYSRGKNAAMNSLRAQGLTGAQLEVKANEAGAKLTIQTIEQFTGLSINHYAAVNLAGFSALSEAVGGVEVCLKEPVQDKFSGASFPAGKQLLSGPQALAFVRQRHGLPSDLDRIARQQAFLSSMAKTVLNAGTFTDPSRLSALVGAIQGSVVLDRGWDVLSFAQQLRGMSSGALKFQTIPVQSLSLPTPSDGDAVKVDPAQVKAFVKSALSSTTVAAVGEPTGGIGVKPVAATSSVAAPPSSSASSSTSSKSSTSSAPPALDGCVN</sequence>
<name>A0ABQ3LN16_9PSEU</name>
<dbReference type="Pfam" id="PF03816">
    <property type="entry name" value="LytR_cpsA_psr"/>
    <property type="match status" value="1"/>
</dbReference>
<dbReference type="PANTHER" id="PTHR33392">
    <property type="entry name" value="POLYISOPRENYL-TEICHOIC ACID--PEPTIDOGLYCAN TEICHOIC ACID TRANSFERASE TAGU"/>
    <property type="match status" value="1"/>
</dbReference>
<proteinExistence type="inferred from homology"/>
<evidence type="ECO:0000259" key="4">
    <source>
        <dbReference type="Pfam" id="PF03816"/>
    </source>
</evidence>
<dbReference type="PANTHER" id="PTHR33392:SF6">
    <property type="entry name" value="POLYISOPRENYL-TEICHOIC ACID--PEPTIDOGLYCAN TEICHOIC ACID TRANSFERASE TAGU"/>
    <property type="match status" value="1"/>
</dbReference>
<dbReference type="Gene3D" id="3.40.630.190">
    <property type="entry name" value="LCP protein"/>
    <property type="match status" value="1"/>
</dbReference>
<dbReference type="InterPro" id="IPR050922">
    <property type="entry name" value="LytR/CpsA/Psr_CW_biosynth"/>
</dbReference>
<feature type="compositionally biased region" description="Low complexity" evidence="2">
    <location>
        <begin position="390"/>
        <end position="415"/>
    </location>
</feature>
<accession>A0ABQ3LN16</accession>
<comment type="similarity">
    <text evidence="1">Belongs to the LytR/CpsA/Psr (LCP) family.</text>
</comment>
<protein>
    <submittedName>
        <fullName evidence="5">LytTR family transcriptional regulator</fullName>
    </submittedName>
</protein>
<dbReference type="NCBIfam" id="TIGR00350">
    <property type="entry name" value="lytR_cpsA_psr"/>
    <property type="match status" value="1"/>
</dbReference>
<dbReference type="EMBL" id="BNAY01000002">
    <property type="protein sequence ID" value="GHH13085.1"/>
    <property type="molecule type" value="Genomic_DNA"/>
</dbReference>
<keyword evidence="3" id="KW-0812">Transmembrane</keyword>
<comment type="caution">
    <text evidence="5">The sequence shown here is derived from an EMBL/GenBank/DDBJ whole genome shotgun (WGS) entry which is preliminary data.</text>
</comment>
<reference evidence="6" key="1">
    <citation type="journal article" date="2019" name="Int. J. Syst. Evol. Microbiol.">
        <title>The Global Catalogue of Microorganisms (GCM) 10K type strain sequencing project: providing services to taxonomists for standard genome sequencing and annotation.</title>
        <authorList>
            <consortium name="The Broad Institute Genomics Platform"/>
            <consortium name="The Broad Institute Genome Sequencing Center for Infectious Disease"/>
            <person name="Wu L."/>
            <person name="Ma J."/>
        </authorList>
    </citation>
    <scope>NUCLEOTIDE SEQUENCE [LARGE SCALE GENOMIC DNA]</scope>
    <source>
        <strain evidence="6">CGMCC 4.7683</strain>
    </source>
</reference>
<gene>
    <name evidence="5" type="ORF">GCM10017790_25390</name>
</gene>
<dbReference type="Proteomes" id="UP000635387">
    <property type="component" value="Unassembled WGS sequence"/>
</dbReference>